<dbReference type="InterPro" id="IPR041673">
    <property type="entry name" value="TetR_C_23"/>
</dbReference>
<dbReference type="Pfam" id="PF17931">
    <property type="entry name" value="TetR_C_23"/>
    <property type="match status" value="1"/>
</dbReference>
<name>A0ABU9HZ14_9FLAO</name>
<dbReference type="InterPro" id="IPR036271">
    <property type="entry name" value="Tet_transcr_reg_TetR-rel_C_sf"/>
</dbReference>
<sequence>MATKKNIIIGKSGIISKYSDYCLMHGKKPDSVYKFAKENGFEESHFYQYFPSFDILEHHYFLEMFNHTLEILEKSPGYEDYSGPQKISAFYFTFFELATANRSFIIFALEEGGRRMRNMVKLKELRKAFTAYAELVLEKPFDVSNYARAGRVQDKALREGAWLQLLSIFQFWMQDSSGGFEKTDIFIEKSVKASADLVYNSPLQSLFDLGKFIWKEKFTA</sequence>
<protein>
    <submittedName>
        <fullName evidence="2">TetR family transcriptional regulator C-terminal domain-containing protein</fullName>
    </submittedName>
</protein>
<accession>A0ABU9HZ14</accession>
<proteinExistence type="predicted"/>
<dbReference type="Gene3D" id="1.10.357.10">
    <property type="entry name" value="Tetracycline Repressor, domain 2"/>
    <property type="match status" value="1"/>
</dbReference>
<dbReference type="EMBL" id="JBBYHR010000008">
    <property type="protein sequence ID" value="MEL1245398.1"/>
    <property type="molecule type" value="Genomic_DNA"/>
</dbReference>
<evidence type="ECO:0000313" key="2">
    <source>
        <dbReference type="EMBL" id="MEL1245398.1"/>
    </source>
</evidence>
<gene>
    <name evidence="2" type="ORF">AAEO56_14080</name>
</gene>
<evidence type="ECO:0000259" key="1">
    <source>
        <dbReference type="Pfam" id="PF17931"/>
    </source>
</evidence>
<evidence type="ECO:0000313" key="3">
    <source>
        <dbReference type="Proteomes" id="UP001464555"/>
    </source>
</evidence>
<feature type="domain" description="Tetracyclin repressor-like C-terminal" evidence="1">
    <location>
        <begin position="86"/>
        <end position="213"/>
    </location>
</feature>
<comment type="caution">
    <text evidence="2">The sequence shown here is derived from an EMBL/GenBank/DDBJ whole genome shotgun (WGS) entry which is preliminary data.</text>
</comment>
<keyword evidence="3" id="KW-1185">Reference proteome</keyword>
<dbReference type="Proteomes" id="UP001464555">
    <property type="component" value="Unassembled WGS sequence"/>
</dbReference>
<organism evidence="2 3">
    <name type="scientific">Flavobacterium arundinis</name>
    <dbReference type="NCBI Taxonomy" id="3139143"/>
    <lineage>
        <taxon>Bacteria</taxon>
        <taxon>Pseudomonadati</taxon>
        <taxon>Bacteroidota</taxon>
        <taxon>Flavobacteriia</taxon>
        <taxon>Flavobacteriales</taxon>
        <taxon>Flavobacteriaceae</taxon>
        <taxon>Flavobacterium</taxon>
    </lineage>
</organism>
<reference evidence="2 3" key="1">
    <citation type="submission" date="2024-04" db="EMBL/GenBank/DDBJ databases">
        <title>Flavobacterium sp. DGU11 16S ribosomal RNA gene Genome sequencing and assembly.</title>
        <authorList>
            <person name="Park S."/>
        </authorList>
    </citation>
    <scope>NUCLEOTIDE SEQUENCE [LARGE SCALE GENOMIC DNA]</scope>
    <source>
        <strain evidence="2 3">DGU11</strain>
    </source>
</reference>
<dbReference type="SUPFAM" id="SSF48498">
    <property type="entry name" value="Tetracyclin repressor-like, C-terminal domain"/>
    <property type="match status" value="1"/>
</dbReference>
<dbReference type="RefSeq" id="WP_341697711.1">
    <property type="nucleotide sequence ID" value="NZ_JBBYHR010000008.1"/>
</dbReference>